<dbReference type="InterPro" id="IPR000863">
    <property type="entry name" value="Sulfotransferase_dom"/>
</dbReference>
<dbReference type="Gene3D" id="3.40.50.300">
    <property type="entry name" value="P-loop containing nucleotide triphosphate hydrolases"/>
    <property type="match status" value="1"/>
</dbReference>
<dbReference type="EC" id="2.8.2.-" evidence="3"/>
<feature type="domain" description="Sulfotransferase" evidence="4">
    <location>
        <begin position="26"/>
        <end position="273"/>
    </location>
</feature>
<dbReference type="GO" id="GO:0008146">
    <property type="term" value="F:sulfotransferase activity"/>
    <property type="evidence" value="ECO:0007669"/>
    <property type="project" value="InterPro"/>
</dbReference>
<dbReference type="AlphaFoldDB" id="A0A830HJQ9"/>
<accession>A0A830HJQ9</accession>
<dbReference type="EMBL" id="BNJQ01000014">
    <property type="protein sequence ID" value="GHP06823.1"/>
    <property type="molecule type" value="Genomic_DNA"/>
</dbReference>
<evidence type="ECO:0000313" key="6">
    <source>
        <dbReference type="Proteomes" id="UP000660262"/>
    </source>
</evidence>
<comment type="similarity">
    <text evidence="1 3">Belongs to the sulfotransferase 1 family.</text>
</comment>
<dbReference type="Proteomes" id="UP000660262">
    <property type="component" value="Unassembled WGS sequence"/>
</dbReference>
<name>A0A830HJQ9_9CHLO</name>
<dbReference type="SUPFAM" id="SSF52540">
    <property type="entry name" value="P-loop containing nucleoside triphosphate hydrolases"/>
    <property type="match status" value="1"/>
</dbReference>
<sequence length="301" mass="33407">MDTTVTYLPVTSPSTIAAIRAMPLAPNDVFIASYPKSGTTWTQAIVAALLLQQGDSSGASALPYSHISDVAPFLDIDPHWDTSHFVGTSRTKEAHAAIGRRVFNTHMLYDTLPKGRSDARYIYVVRDGRDVCTSFYHHLSNQKGDAGTYDAGFDAFFDDWIDGRLPYGKWFSHLTNWADGAQSDERVLVVHYSEMLEDLASAVARIATHIGVPTLPTNCVDALTFAGMREKARLYQPVSVEWKEGYSFLRKGEVGDHARFFQAHQLERFKQACVTEWVVGAPACYEASIPKHLFGLVIVNV</sequence>
<dbReference type="InterPro" id="IPR027417">
    <property type="entry name" value="P-loop_NTPase"/>
</dbReference>
<dbReference type="Pfam" id="PF00685">
    <property type="entry name" value="Sulfotransfer_1"/>
    <property type="match status" value="1"/>
</dbReference>
<keyword evidence="6" id="KW-1185">Reference proteome</keyword>
<comment type="caution">
    <text evidence="5">The sequence shown here is derived from an EMBL/GenBank/DDBJ whole genome shotgun (WGS) entry which is preliminary data.</text>
</comment>
<organism evidence="5 6">
    <name type="scientific">Pycnococcus provasolii</name>
    <dbReference type="NCBI Taxonomy" id="41880"/>
    <lineage>
        <taxon>Eukaryota</taxon>
        <taxon>Viridiplantae</taxon>
        <taxon>Chlorophyta</taxon>
        <taxon>Pseudoscourfieldiophyceae</taxon>
        <taxon>Pseudoscourfieldiales</taxon>
        <taxon>Pycnococcaceae</taxon>
        <taxon>Pycnococcus</taxon>
    </lineage>
</organism>
<keyword evidence="2 3" id="KW-0808">Transferase</keyword>
<evidence type="ECO:0000313" key="5">
    <source>
        <dbReference type="EMBL" id="GHP06823.1"/>
    </source>
</evidence>
<evidence type="ECO:0000256" key="2">
    <source>
        <dbReference type="ARBA" id="ARBA00022679"/>
    </source>
</evidence>
<protein>
    <recommendedName>
        <fullName evidence="3">Sulfotransferase</fullName>
        <ecNumber evidence="3">2.8.2.-</ecNumber>
    </recommendedName>
</protein>
<dbReference type="PANTHER" id="PTHR11783">
    <property type="entry name" value="SULFOTRANSFERASE SULT"/>
    <property type="match status" value="1"/>
</dbReference>
<gene>
    <name evidence="5" type="ORF">PPROV_000556700</name>
</gene>
<reference evidence="5" key="1">
    <citation type="submission" date="2020-10" db="EMBL/GenBank/DDBJ databases">
        <title>Unveiling of a novel bifunctional photoreceptor, Dualchrome1, isolated from a cosmopolitan green alga.</title>
        <authorList>
            <person name="Suzuki S."/>
            <person name="Kawachi M."/>
        </authorList>
    </citation>
    <scope>NUCLEOTIDE SEQUENCE</scope>
    <source>
        <strain evidence="5">NIES 2893</strain>
    </source>
</reference>
<dbReference type="OrthoDB" id="10262068at2759"/>
<evidence type="ECO:0000259" key="4">
    <source>
        <dbReference type="Pfam" id="PF00685"/>
    </source>
</evidence>
<evidence type="ECO:0000256" key="3">
    <source>
        <dbReference type="RuleBase" id="RU361155"/>
    </source>
</evidence>
<proteinExistence type="inferred from homology"/>
<evidence type="ECO:0000256" key="1">
    <source>
        <dbReference type="ARBA" id="ARBA00005771"/>
    </source>
</evidence>